<proteinExistence type="predicted"/>
<dbReference type="RefSeq" id="WP_273937179.1">
    <property type="nucleotide sequence ID" value="NZ_CP097263.1"/>
</dbReference>
<dbReference type="Proteomes" id="UP001589810">
    <property type="component" value="Unassembled WGS sequence"/>
</dbReference>
<reference evidence="1 2" key="1">
    <citation type="submission" date="2024-09" db="EMBL/GenBank/DDBJ databases">
        <authorList>
            <person name="Sun Q."/>
            <person name="Mori K."/>
        </authorList>
    </citation>
    <scope>NUCLEOTIDE SEQUENCE [LARGE SCALE GENOMIC DNA]</scope>
    <source>
        <strain evidence="1 2">TBRC 1432</strain>
    </source>
</reference>
<comment type="caution">
    <text evidence="1">The sequence shown here is derived from an EMBL/GenBank/DDBJ whole genome shotgun (WGS) entry which is preliminary data.</text>
</comment>
<sequence length="107" mass="11198">MASSLAQVAYLAGFPDFLNRIEAAMVTAAVAIGNEGTNAGTEYERLRQALATNVLQNRVHYADAFAWPVAANPVITADSSDNDLQYTVNSVWDAVAGAGIPPATQSA</sequence>
<name>A0ABV6N2X0_9PSEU</name>
<protein>
    <submittedName>
        <fullName evidence="1">Uncharacterized protein</fullName>
    </submittedName>
</protein>
<evidence type="ECO:0000313" key="2">
    <source>
        <dbReference type="Proteomes" id="UP001589810"/>
    </source>
</evidence>
<gene>
    <name evidence="1" type="ORF">ACFFH7_35900</name>
</gene>
<evidence type="ECO:0000313" key="1">
    <source>
        <dbReference type="EMBL" id="MFC0546940.1"/>
    </source>
</evidence>
<dbReference type="EMBL" id="JBHLUD010000013">
    <property type="protein sequence ID" value="MFC0546940.1"/>
    <property type="molecule type" value="Genomic_DNA"/>
</dbReference>
<accession>A0ABV6N2X0</accession>
<keyword evidence="2" id="KW-1185">Reference proteome</keyword>
<organism evidence="1 2">
    <name type="scientific">Kutzneria chonburiensis</name>
    <dbReference type="NCBI Taxonomy" id="1483604"/>
    <lineage>
        <taxon>Bacteria</taxon>
        <taxon>Bacillati</taxon>
        <taxon>Actinomycetota</taxon>
        <taxon>Actinomycetes</taxon>
        <taxon>Pseudonocardiales</taxon>
        <taxon>Pseudonocardiaceae</taxon>
        <taxon>Kutzneria</taxon>
    </lineage>
</organism>